<dbReference type="EMBL" id="JACIEP010000014">
    <property type="protein sequence ID" value="MBB4037470.1"/>
    <property type="molecule type" value="Genomic_DNA"/>
</dbReference>
<organism evidence="1 2">
    <name type="scientific">Dysgonomonas hofstadii</name>
    <dbReference type="NCBI Taxonomy" id="637886"/>
    <lineage>
        <taxon>Bacteria</taxon>
        <taxon>Pseudomonadati</taxon>
        <taxon>Bacteroidota</taxon>
        <taxon>Bacteroidia</taxon>
        <taxon>Bacteroidales</taxon>
        <taxon>Dysgonomonadaceae</taxon>
        <taxon>Dysgonomonas</taxon>
    </lineage>
</organism>
<evidence type="ECO:0000313" key="1">
    <source>
        <dbReference type="EMBL" id="MBB4037470.1"/>
    </source>
</evidence>
<dbReference type="Proteomes" id="UP000555103">
    <property type="component" value="Unassembled WGS sequence"/>
</dbReference>
<name>A0A840CN97_9BACT</name>
<protein>
    <submittedName>
        <fullName evidence="1">Uncharacterized protein</fullName>
    </submittedName>
</protein>
<keyword evidence="2" id="KW-1185">Reference proteome</keyword>
<evidence type="ECO:0000313" key="2">
    <source>
        <dbReference type="Proteomes" id="UP000555103"/>
    </source>
</evidence>
<gene>
    <name evidence="1" type="ORF">GGR21_003387</name>
</gene>
<proteinExistence type="predicted"/>
<dbReference type="RefSeq" id="WP_183308314.1">
    <property type="nucleotide sequence ID" value="NZ_JACIEP010000014.1"/>
</dbReference>
<sequence length="308" mass="33986">MKRFNILQNCTVIFFVVFAYLPLCAQVTIGSGIEPDIDAILDLKEQESGRSTKGLLLPRVSLNSVAGSYPLTKHVAGMIVYNKNSNTEVTPGLYFNDGSKWVRMDLPDGTPGQVLSLSENLQPKWVTLNVPDIKDDNFILMNSSIYIYEGGADFSTNNGISTTTIDYPLNSKWVKLGPSFSITPKYKKNRLFITVQTTVQKSGTANGWVSYAGGIFVNNLLKSVNMGQLSYSNTGSNTFETILLHMVVENLSANKQEISVAVTRVNSSAGQTYISIGKPSANVTNLNNFMARPSIYYQYYEDPTSEIF</sequence>
<dbReference type="AlphaFoldDB" id="A0A840CN97"/>
<accession>A0A840CN97</accession>
<comment type="caution">
    <text evidence="1">The sequence shown here is derived from an EMBL/GenBank/DDBJ whole genome shotgun (WGS) entry which is preliminary data.</text>
</comment>
<reference evidence="1 2" key="1">
    <citation type="submission" date="2020-08" db="EMBL/GenBank/DDBJ databases">
        <title>Genomic Encyclopedia of Type Strains, Phase IV (KMG-IV): sequencing the most valuable type-strain genomes for metagenomic binning, comparative biology and taxonomic classification.</title>
        <authorList>
            <person name="Goeker M."/>
        </authorList>
    </citation>
    <scope>NUCLEOTIDE SEQUENCE [LARGE SCALE GENOMIC DNA]</scope>
    <source>
        <strain evidence="1 2">DSM 104969</strain>
    </source>
</reference>